<evidence type="ECO:0000313" key="1">
    <source>
        <dbReference type="EMBL" id="AKQ03912.1"/>
    </source>
</evidence>
<protein>
    <submittedName>
        <fullName evidence="1">Uncharacterized protein</fullName>
    </submittedName>
</protein>
<reference evidence="1" key="1">
    <citation type="journal article" date="2015" name="ISME J.">
        <title>Aquifer environment selects for microbial species cohorts in sediment and groundwater.</title>
        <authorList>
            <person name="Hug L.A."/>
            <person name="Thomas B.C."/>
            <person name="Brown C.T."/>
            <person name="Frischkorn K.R."/>
            <person name="Williams K.H."/>
            <person name="Tringe S.G."/>
            <person name="Banfield J.F."/>
        </authorList>
    </citation>
    <scope>NUCLEOTIDE SEQUENCE</scope>
</reference>
<dbReference type="EMBL" id="KT007025">
    <property type="protein sequence ID" value="AKQ03912.1"/>
    <property type="molecule type" value="Genomic_DNA"/>
</dbReference>
<accession>A0A0H4TBQ0</accession>
<sequence>MELTQRWLVNRTVRTADAEILTKYVFPFWDREWKVVLTLLDRFGAPPEILHAPIHVGAKGQPETHAKGSDAVPLNTVEPGSFRELFHFDPWWVFRGIGGVALEIKEAITETNIAHPFHVAKQSYKVHDVEFETSGEKVKAIVAKDHLFKVRRFAAGELNLDEAWP</sequence>
<proteinExistence type="predicted"/>
<organism evidence="1">
    <name type="scientific">uncultured euryarchaeote Rifle_16ft_4_minimus_39</name>
    <dbReference type="NCBI Taxonomy" id="1665197"/>
    <lineage>
        <taxon>Archaea</taxon>
        <taxon>Methanobacteriati</taxon>
        <taxon>Methanobacteriota</taxon>
        <taxon>environmental samples</taxon>
    </lineage>
</organism>
<dbReference type="AlphaFoldDB" id="A0A0H4TBQ0"/>
<name>A0A0H4TBQ0_9EURY</name>